<comment type="caution">
    <text evidence="2">The sequence shown here is derived from an EMBL/GenBank/DDBJ whole genome shotgun (WGS) entry which is preliminary data.</text>
</comment>
<evidence type="ECO:0000313" key="3">
    <source>
        <dbReference type="Proteomes" id="UP000485058"/>
    </source>
</evidence>
<evidence type="ECO:0000256" key="1">
    <source>
        <dbReference type="SAM" id="MobiDB-lite"/>
    </source>
</evidence>
<evidence type="ECO:0000313" key="2">
    <source>
        <dbReference type="EMBL" id="GFH13977.1"/>
    </source>
</evidence>
<sequence length="34" mass="3746">MELNWLEMPRALPSHASQMRSGQLTESMGLGSTV</sequence>
<dbReference type="EMBL" id="BLLF01000673">
    <property type="protein sequence ID" value="GFH13977.1"/>
    <property type="molecule type" value="Genomic_DNA"/>
</dbReference>
<feature type="compositionally biased region" description="Polar residues" evidence="1">
    <location>
        <begin position="15"/>
        <end position="34"/>
    </location>
</feature>
<name>A0A699YUR0_HAELA</name>
<dbReference type="Proteomes" id="UP000485058">
    <property type="component" value="Unassembled WGS sequence"/>
</dbReference>
<dbReference type="AlphaFoldDB" id="A0A699YUR0"/>
<feature type="non-terminal residue" evidence="2">
    <location>
        <position position="1"/>
    </location>
</feature>
<keyword evidence="3" id="KW-1185">Reference proteome</keyword>
<proteinExistence type="predicted"/>
<gene>
    <name evidence="2" type="ORF">HaLaN_09948</name>
</gene>
<protein>
    <submittedName>
        <fullName evidence="2">Uncharacterized protein</fullName>
    </submittedName>
</protein>
<feature type="region of interest" description="Disordered" evidence="1">
    <location>
        <begin position="1"/>
        <end position="34"/>
    </location>
</feature>
<accession>A0A699YUR0</accession>
<organism evidence="2 3">
    <name type="scientific">Haematococcus lacustris</name>
    <name type="common">Green alga</name>
    <name type="synonym">Haematococcus pluvialis</name>
    <dbReference type="NCBI Taxonomy" id="44745"/>
    <lineage>
        <taxon>Eukaryota</taxon>
        <taxon>Viridiplantae</taxon>
        <taxon>Chlorophyta</taxon>
        <taxon>core chlorophytes</taxon>
        <taxon>Chlorophyceae</taxon>
        <taxon>CS clade</taxon>
        <taxon>Chlamydomonadales</taxon>
        <taxon>Haematococcaceae</taxon>
        <taxon>Haematococcus</taxon>
    </lineage>
</organism>
<reference evidence="2 3" key="1">
    <citation type="submission" date="2020-02" db="EMBL/GenBank/DDBJ databases">
        <title>Draft genome sequence of Haematococcus lacustris strain NIES-144.</title>
        <authorList>
            <person name="Morimoto D."/>
            <person name="Nakagawa S."/>
            <person name="Yoshida T."/>
            <person name="Sawayama S."/>
        </authorList>
    </citation>
    <scope>NUCLEOTIDE SEQUENCE [LARGE SCALE GENOMIC DNA]</scope>
    <source>
        <strain evidence="2 3">NIES-144</strain>
    </source>
</reference>